<dbReference type="Gene3D" id="3.40.50.300">
    <property type="entry name" value="P-loop containing nucleotide triphosphate hydrolases"/>
    <property type="match status" value="1"/>
</dbReference>
<accession>A0A8J6NVF0</accession>
<feature type="region of interest" description="Disordered" evidence="1">
    <location>
        <begin position="273"/>
        <end position="297"/>
    </location>
</feature>
<dbReference type="Pfam" id="PF13479">
    <property type="entry name" value="AAA_24"/>
    <property type="match status" value="1"/>
</dbReference>
<protein>
    <submittedName>
        <fullName evidence="2">AAA family ATPase</fullName>
    </submittedName>
</protein>
<dbReference type="AlphaFoldDB" id="A0A8J6NVF0"/>
<gene>
    <name evidence="2" type="ORF">H8E23_05855</name>
</gene>
<organism evidence="2 3">
    <name type="scientific">Candidatus Desulfatibia profunda</name>
    <dbReference type="NCBI Taxonomy" id="2841695"/>
    <lineage>
        <taxon>Bacteria</taxon>
        <taxon>Pseudomonadati</taxon>
        <taxon>Thermodesulfobacteriota</taxon>
        <taxon>Desulfobacteria</taxon>
        <taxon>Desulfobacterales</taxon>
        <taxon>Desulfobacterales incertae sedis</taxon>
        <taxon>Candidatus Desulfatibia</taxon>
    </lineage>
</organism>
<dbReference type="EMBL" id="JACNJH010000113">
    <property type="protein sequence ID" value="MBC8360901.1"/>
    <property type="molecule type" value="Genomic_DNA"/>
</dbReference>
<proteinExistence type="predicted"/>
<name>A0A8J6NVF0_9BACT</name>
<evidence type="ECO:0000313" key="3">
    <source>
        <dbReference type="Proteomes" id="UP000603434"/>
    </source>
</evidence>
<comment type="caution">
    <text evidence="2">The sequence shown here is derived from an EMBL/GenBank/DDBJ whole genome shotgun (WGS) entry which is preliminary data.</text>
</comment>
<evidence type="ECO:0000256" key="1">
    <source>
        <dbReference type="SAM" id="MobiDB-lite"/>
    </source>
</evidence>
<feature type="compositionally biased region" description="Basic and acidic residues" evidence="1">
    <location>
        <begin position="282"/>
        <end position="293"/>
    </location>
</feature>
<dbReference type="Proteomes" id="UP000603434">
    <property type="component" value="Unassembled WGS sequence"/>
</dbReference>
<reference evidence="2 3" key="1">
    <citation type="submission" date="2020-08" db="EMBL/GenBank/DDBJ databases">
        <title>Bridging the membrane lipid divide: bacteria of the FCB group superphylum have the potential to synthesize archaeal ether lipids.</title>
        <authorList>
            <person name="Villanueva L."/>
            <person name="Von Meijenfeldt F.A.B."/>
            <person name="Westbye A.B."/>
            <person name="Yadav S."/>
            <person name="Hopmans E.C."/>
            <person name="Dutilh B.E."/>
            <person name="Sinninghe Damste J.S."/>
        </authorList>
    </citation>
    <scope>NUCLEOTIDE SEQUENCE [LARGE SCALE GENOMIC DNA]</scope>
    <source>
        <strain evidence="2">NIOZ-UU30</strain>
    </source>
</reference>
<dbReference type="SUPFAM" id="SSF52540">
    <property type="entry name" value="P-loop containing nucleoside triphosphate hydrolases"/>
    <property type="match status" value="1"/>
</dbReference>
<sequence length="367" mass="41683">MSNFSFRPAVRENVGLIIGLIGPSGSGKTYSALRLAIGLSGGKKPAGIDTEACRMKHYADQFKFDHGELMPPFRPDTYANAIKIADVSEYSVIIVDSCSHEWAGDGGILDWQEEELTRMAGDDWKKRETCKMASWIKPKMSHKQMVQKLLQVKAHLILCFRAEEKTEMVNPYRESLELWHRRRETMEKWLDADQSEKKPTPGDELPNKMIIRQKGWQPICEKNMPYELTMSFLLTPDKPGYPQPIKLQEQHKAAIDLSKPLDEEAGRKLLAWASSSQVQKSTKKESEKQEKKLSGRPLTTVQAGEICKITANNEPPLSMAETKEVIDWYSANNDHGGRTYEAGQALIHGFPTIFDRFLEAREQTEEV</sequence>
<dbReference type="InterPro" id="IPR027417">
    <property type="entry name" value="P-loop_NTPase"/>
</dbReference>
<evidence type="ECO:0000313" key="2">
    <source>
        <dbReference type="EMBL" id="MBC8360901.1"/>
    </source>
</evidence>